<dbReference type="SUPFAM" id="SSF103473">
    <property type="entry name" value="MFS general substrate transporter"/>
    <property type="match status" value="1"/>
</dbReference>
<feature type="transmembrane region" description="Helical" evidence="2">
    <location>
        <begin position="97"/>
        <end position="119"/>
    </location>
</feature>
<keyword evidence="2" id="KW-0812">Transmembrane</keyword>
<dbReference type="RefSeq" id="WP_036107345.1">
    <property type="nucleotide sequence ID" value="NZ_AODG01000014.1"/>
</dbReference>
<proteinExistence type="predicted"/>
<reference evidence="3 4" key="1">
    <citation type="submission" date="2012-12" db="EMBL/GenBank/DDBJ databases">
        <title>Novel taxa of Listeriaceae from agricultural environments in the United States.</title>
        <authorList>
            <person name="den Bakker H.C."/>
            <person name="Allred A."/>
            <person name="Warchocki S."/>
            <person name="Wright E.M."/>
            <person name="Burrell A."/>
            <person name="Nightingale K.K."/>
            <person name="Kephart D."/>
            <person name="Wiedmann M."/>
        </authorList>
    </citation>
    <scope>NUCLEOTIDE SEQUENCE [LARGE SCALE GENOMIC DNA]</scope>
    <source>
        <strain evidence="3 4">FSL F6-1183</strain>
    </source>
</reference>
<evidence type="ECO:0000256" key="2">
    <source>
        <dbReference type="SAM" id="Phobius"/>
    </source>
</evidence>
<evidence type="ECO:0000256" key="1">
    <source>
        <dbReference type="ARBA" id="ARBA00004651"/>
    </source>
</evidence>
<dbReference type="Pfam" id="PF07690">
    <property type="entry name" value="MFS_1"/>
    <property type="match status" value="1"/>
</dbReference>
<name>A0A829R5T3_LISGR</name>
<comment type="subcellular location">
    <subcellularLocation>
        <location evidence="1">Cell membrane</location>
        <topology evidence="1">Multi-pass membrane protein</topology>
    </subcellularLocation>
</comment>
<dbReference type="Gene3D" id="1.20.1250.20">
    <property type="entry name" value="MFS general substrate transporter like domains"/>
    <property type="match status" value="1"/>
</dbReference>
<dbReference type="GO" id="GO:0005886">
    <property type="term" value="C:plasma membrane"/>
    <property type="evidence" value="ECO:0007669"/>
    <property type="project" value="UniProtKB-SubCell"/>
</dbReference>
<dbReference type="InterPro" id="IPR036259">
    <property type="entry name" value="MFS_trans_sf"/>
</dbReference>
<dbReference type="EMBL" id="AODG01000014">
    <property type="protein sequence ID" value="EUJ26797.1"/>
    <property type="molecule type" value="Genomic_DNA"/>
</dbReference>
<feature type="transmembrane region" description="Helical" evidence="2">
    <location>
        <begin position="14"/>
        <end position="34"/>
    </location>
</feature>
<keyword evidence="2" id="KW-0472">Membrane</keyword>
<evidence type="ECO:0000313" key="3">
    <source>
        <dbReference type="EMBL" id="EUJ26797.1"/>
    </source>
</evidence>
<evidence type="ECO:0008006" key="5">
    <source>
        <dbReference type="Google" id="ProtNLM"/>
    </source>
</evidence>
<comment type="caution">
    <text evidence="3">The sequence shown here is derived from an EMBL/GenBank/DDBJ whole genome shotgun (WGS) entry which is preliminary data.</text>
</comment>
<dbReference type="InterPro" id="IPR011701">
    <property type="entry name" value="MFS"/>
</dbReference>
<protein>
    <recommendedName>
        <fullName evidence="5">Major facilitator superfamily (MFS) profile domain-containing protein</fullName>
    </recommendedName>
</protein>
<accession>A0A829R5T3</accession>
<dbReference type="InterPro" id="IPR052714">
    <property type="entry name" value="MFS_Exporter"/>
</dbReference>
<feature type="transmembrane region" description="Helical" evidence="2">
    <location>
        <begin position="160"/>
        <end position="179"/>
    </location>
</feature>
<dbReference type="AlphaFoldDB" id="A0A829R5T3"/>
<keyword evidence="2" id="KW-1133">Transmembrane helix</keyword>
<dbReference type="PANTHER" id="PTHR23531">
    <property type="entry name" value="QUINOLENE RESISTANCE PROTEIN NORA"/>
    <property type="match status" value="1"/>
</dbReference>
<feature type="transmembrane region" description="Helical" evidence="2">
    <location>
        <begin position="131"/>
        <end position="154"/>
    </location>
</feature>
<organism evidence="3 4">
    <name type="scientific">Listeria grayi FSL F6-1183</name>
    <dbReference type="NCBI Taxonomy" id="1265827"/>
    <lineage>
        <taxon>Bacteria</taxon>
        <taxon>Bacillati</taxon>
        <taxon>Bacillota</taxon>
        <taxon>Bacilli</taxon>
        <taxon>Bacillales</taxon>
        <taxon>Listeriaceae</taxon>
        <taxon>Listeria</taxon>
    </lineage>
</organism>
<dbReference type="GO" id="GO:0022857">
    <property type="term" value="F:transmembrane transporter activity"/>
    <property type="evidence" value="ECO:0007669"/>
    <property type="project" value="InterPro"/>
</dbReference>
<feature type="transmembrane region" description="Helical" evidence="2">
    <location>
        <begin position="40"/>
        <end position="61"/>
    </location>
</feature>
<dbReference type="PANTHER" id="PTHR23531:SF1">
    <property type="entry name" value="QUINOLENE RESISTANCE PROTEIN NORA"/>
    <property type="match status" value="1"/>
</dbReference>
<gene>
    <name evidence="3" type="ORF">LMUR_11932</name>
</gene>
<feature type="transmembrane region" description="Helical" evidence="2">
    <location>
        <begin position="73"/>
        <end position="91"/>
    </location>
</feature>
<sequence>MSIFKDLRSYGQQFLPLLFSSISYGAIVTYLPIYFDEFGYSIGIYYFLFWVAYVAVQYLRSITNRLNANRRRGLLLILAGCASSLLLLSFISNVLIVYFSGFCYGFMYGLIYNVFYMEASNIKDERVKNNTYAIIGLMSYIGVGLAPSLLKPFLFEGVKYIFAFSVIYILLAMIIFTIFRRGTGKE</sequence>
<evidence type="ECO:0000313" key="4">
    <source>
        <dbReference type="Proteomes" id="UP000019251"/>
    </source>
</evidence>
<dbReference type="Proteomes" id="UP000019251">
    <property type="component" value="Unassembled WGS sequence"/>
</dbReference>